<reference evidence="7 8" key="1">
    <citation type="submission" date="2024-02" db="EMBL/GenBank/DDBJ databases">
        <title>A draft genome for the cacao thread blight pathogen Marasmius crinis-equi.</title>
        <authorList>
            <person name="Cohen S.P."/>
            <person name="Baruah I.K."/>
            <person name="Amoako-Attah I."/>
            <person name="Bukari Y."/>
            <person name="Meinhardt L.W."/>
            <person name="Bailey B.A."/>
        </authorList>
    </citation>
    <scope>NUCLEOTIDE SEQUENCE [LARGE SCALE GENOMIC DNA]</scope>
    <source>
        <strain evidence="7 8">GH-76</strain>
    </source>
</reference>
<feature type="domain" description="Polysaccharide lyase family 8 C-terminal" evidence="5">
    <location>
        <begin position="716"/>
        <end position="784"/>
    </location>
</feature>
<gene>
    <name evidence="7" type="ORF">V5O48_002633</name>
</gene>
<evidence type="ECO:0000259" key="6">
    <source>
        <dbReference type="Pfam" id="PF08124"/>
    </source>
</evidence>
<keyword evidence="8" id="KW-1185">Reference proteome</keyword>
<dbReference type="InterPro" id="IPR012970">
    <property type="entry name" value="Lyase_8_alpha_N"/>
</dbReference>
<dbReference type="SUPFAM" id="SSF49863">
    <property type="entry name" value="Hyaluronate lyase-like, C-terminal domain"/>
    <property type="match status" value="1"/>
</dbReference>
<protein>
    <recommendedName>
        <fullName evidence="9">Polysaccharide lyase family 8 protein</fullName>
    </recommendedName>
</protein>
<comment type="similarity">
    <text evidence="1">Belongs to the polysaccharide lyase 8 family.</text>
</comment>
<feature type="domain" description="Polysaccharide lyase 8 N-terminal alpha-helical" evidence="6">
    <location>
        <begin position="133"/>
        <end position="368"/>
    </location>
</feature>
<evidence type="ECO:0000313" key="8">
    <source>
        <dbReference type="Proteomes" id="UP001465976"/>
    </source>
</evidence>
<evidence type="ECO:0000313" key="7">
    <source>
        <dbReference type="EMBL" id="KAL0579357.1"/>
    </source>
</evidence>
<keyword evidence="3" id="KW-0456">Lyase</keyword>
<sequence length="817" mass="88039">MSPISRTQFEGEGDVRSVFKEHSMGCQAQKTPTSIPTALSVRMRGMALQLVSVALYALLFSSLPARSQITNLTSSLANTASTTTPSPPTSTIPPGTVVDLVNLRQRRIDAIIGSQTNVTIPLWLSLLGPDGKWSDVNYATGCAAQRANWPAQVHWARLVSMASAWHGGVPNADEYVQNATLASIISTSMNWWFDRDFQNPACLTEGGTSTCPCDNNDQTLWNTNWYSNVIGTPLLVAPTCLLMDEALTTTQRSNCTRMTARSYGTFQGNFSFLAGANILDIAKIGIDNGILNQNVSLITDAYRRVHNEVHIQPGVMVDGVKSDGSFGQHGGLLYNGNYGKDYTNDVLDLEIAAAGTQFAANETSKSAMETLFDGDLWMIYRNTRTGTLHWDFVRQVPEFPSTTRATASINLNLTKVNQLGQEWQSDTLARFSQLSQDSSSANAGQLVGNRNFYANDYMVHRGSNYVSTVKMYSTRTKNTECTNSQNPLGFHLADGAQYTYLVGDEYEDIAASWHWNLIPGITVDYAATALSCSKAEFTGLESFVGGASTGTAGFAAMRYTNPNTQSLRFQKTWFFLEEDVQVIMVSNITSTTGADVYSVLDQRRHSGPVFVGDNEVTLDENKATNFTNATSLWHGGVGYALDLASNATLSLNVGPKTGNWSIIGTSTQPPTTVDLYAAWLHHTSTASPIAYFVFPGTDSVDAFIQKRNTAQGQVVVVQNDGTISALFDKSTQTGMAVYWAASGGCALFDDPSVTICSSANAAVIYNADTGAVTVSDPSQSLSSVELKLTTPGGEKSVSVALPTGGDAGKSVTQTVQI</sequence>
<dbReference type="InterPro" id="IPR008929">
    <property type="entry name" value="Chondroitin_lyas"/>
</dbReference>
<dbReference type="Pfam" id="PF08124">
    <property type="entry name" value="Lyase_8_N"/>
    <property type="match status" value="1"/>
</dbReference>
<dbReference type="InterPro" id="IPR004103">
    <property type="entry name" value="Lyase_8_C"/>
</dbReference>
<evidence type="ECO:0000256" key="3">
    <source>
        <dbReference type="ARBA" id="ARBA00023239"/>
    </source>
</evidence>
<feature type="domain" description="Polysaccharide lyase family 8 central" evidence="4">
    <location>
        <begin position="449"/>
        <end position="697"/>
    </location>
</feature>
<proteinExistence type="inferred from homology"/>
<accession>A0ABR3FV46</accession>
<dbReference type="Pfam" id="PF02278">
    <property type="entry name" value="Lyase_8"/>
    <property type="match status" value="1"/>
</dbReference>
<comment type="caution">
    <text evidence="7">The sequence shown here is derived from an EMBL/GenBank/DDBJ whole genome shotgun (WGS) entry which is preliminary data.</text>
</comment>
<evidence type="ECO:0008006" key="9">
    <source>
        <dbReference type="Google" id="ProtNLM"/>
    </source>
</evidence>
<dbReference type="Gene3D" id="1.50.10.100">
    <property type="entry name" value="Chondroitin AC/alginate lyase"/>
    <property type="match status" value="1"/>
</dbReference>
<dbReference type="InterPro" id="IPR014718">
    <property type="entry name" value="GH-type_carb-bd"/>
</dbReference>
<evidence type="ECO:0000259" key="4">
    <source>
        <dbReference type="Pfam" id="PF02278"/>
    </source>
</evidence>
<dbReference type="PANTHER" id="PTHR38481">
    <property type="entry name" value="HYALURONATE LYASE"/>
    <property type="match status" value="1"/>
</dbReference>
<organism evidence="7 8">
    <name type="scientific">Marasmius crinis-equi</name>
    <dbReference type="NCBI Taxonomy" id="585013"/>
    <lineage>
        <taxon>Eukaryota</taxon>
        <taxon>Fungi</taxon>
        <taxon>Dikarya</taxon>
        <taxon>Basidiomycota</taxon>
        <taxon>Agaricomycotina</taxon>
        <taxon>Agaricomycetes</taxon>
        <taxon>Agaricomycetidae</taxon>
        <taxon>Agaricales</taxon>
        <taxon>Marasmiineae</taxon>
        <taxon>Marasmiaceae</taxon>
        <taxon>Marasmius</taxon>
    </lineage>
</organism>
<dbReference type="InterPro" id="IPR011013">
    <property type="entry name" value="Gal_mutarotase_sf_dom"/>
</dbReference>
<dbReference type="PANTHER" id="PTHR38481:SF1">
    <property type="entry name" value="HYALURONATE LYASE"/>
    <property type="match status" value="1"/>
</dbReference>
<keyword evidence="2" id="KW-0732">Signal</keyword>
<dbReference type="InterPro" id="IPR038970">
    <property type="entry name" value="Lyase_8"/>
</dbReference>
<dbReference type="InterPro" id="IPR003159">
    <property type="entry name" value="Lyase_8_central_dom"/>
</dbReference>
<dbReference type="InterPro" id="IPR011071">
    <property type="entry name" value="Lyase_8-like_C"/>
</dbReference>
<evidence type="ECO:0000256" key="2">
    <source>
        <dbReference type="ARBA" id="ARBA00022729"/>
    </source>
</evidence>
<dbReference type="Pfam" id="PF02884">
    <property type="entry name" value="Lyase_8_C"/>
    <property type="match status" value="1"/>
</dbReference>
<dbReference type="Gene3D" id="2.70.98.10">
    <property type="match status" value="1"/>
</dbReference>
<evidence type="ECO:0000259" key="5">
    <source>
        <dbReference type="Pfam" id="PF02884"/>
    </source>
</evidence>
<dbReference type="SUPFAM" id="SSF74650">
    <property type="entry name" value="Galactose mutarotase-like"/>
    <property type="match status" value="1"/>
</dbReference>
<dbReference type="EMBL" id="JBAHYK010000062">
    <property type="protein sequence ID" value="KAL0579357.1"/>
    <property type="molecule type" value="Genomic_DNA"/>
</dbReference>
<dbReference type="SUPFAM" id="SSF48230">
    <property type="entry name" value="Chondroitin AC/alginate lyase"/>
    <property type="match status" value="1"/>
</dbReference>
<dbReference type="Proteomes" id="UP001465976">
    <property type="component" value="Unassembled WGS sequence"/>
</dbReference>
<evidence type="ECO:0000256" key="1">
    <source>
        <dbReference type="ARBA" id="ARBA00006699"/>
    </source>
</evidence>
<name>A0ABR3FV46_9AGAR</name>
<dbReference type="Gene3D" id="2.60.220.10">
    <property type="entry name" value="Polysaccharide lyase family 8-like, C-terminal"/>
    <property type="match status" value="1"/>
</dbReference>